<dbReference type="GeneID" id="20091443"/>
<dbReference type="AlphaFoldDB" id="A0A024TBF8"/>
<dbReference type="VEuPathDB" id="FungiDB:H310_14393"/>
<evidence type="ECO:0008006" key="2">
    <source>
        <dbReference type="Google" id="ProtNLM"/>
    </source>
</evidence>
<proteinExistence type="predicted"/>
<name>A0A024TBF8_9STRA</name>
<evidence type="ECO:0000313" key="1">
    <source>
        <dbReference type="EMBL" id="ETV90906.1"/>
    </source>
</evidence>
<organism evidence="1">
    <name type="scientific">Aphanomyces invadans</name>
    <dbReference type="NCBI Taxonomy" id="157072"/>
    <lineage>
        <taxon>Eukaryota</taxon>
        <taxon>Sar</taxon>
        <taxon>Stramenopiles</taxon>
        <taxon>Oomycota</taxon>
        <taxon>Saprolegniomycetes</taxon>
        <taxon>Saprolegniales</taxon>
        <taxon>Verrucalvaceae</taxon>
        <taxon>Aphanomyces</taxon>
    </lineage>
</organism>
<protein>
    <recommendedName>
        <fullName evidence="2">Reverse transcriptase domain-containing protein</fullName>
    </recommendedName>
</protein>
<dbReference type="PANTHER" id="PTHR19446">
    <property type="entry name" value="REVERSE TRANSCRIPTASES"/>
    <property type="match status" value="1"/>
</dbReference>
<dbReference type="EMBL" id="KI914019">
    <property type="protein sequence ID" value="ETV90906.1"/>
    <property type="molecule type" value="Genomic_DNA"/>
</dbReference>
<reference evidence="1" key="1">
    <citation type="submission" date="2013-12" db="EMBL/GenBank/DDBJ databases">
        <title>The Genome Sequence of Aphanomyces invadans NJM9701.</title>
        <authorList>
            <consortium name="The Broad Institute Genomics Platform"/>
            <person name="Russ C."/>
            <person name="Tyler B."/>
            <person name="van West P."/>
            <person name="Dieguez-Uribeondo J."/>
            <person name="Young S.K."/>
            <person name="Zeng Q."/>
            <person name="Gargeya S."/>
            <person name="Fitzgerald M."/>
            <person name="Abouelleil A."/>
            <person name="Alvarado L."/>
            <person name="Chapman S.B."/>
            <person name="Gainer-Dewar J."/>
            <person name="Goldberg J."/>
            <person name="Griggs A."/>
            <person name="Gujja S."/>
            <person name="Hansen M."/>
            <person name="Howarth C."/>
            <person name="Imamovic A."/>
            <person name="Ireland A."/>
            <person name="Larimer J."/>
            <person name="McCowan C."/>
            <person name="Murphy C."/>
            <person name="Pearson M."/>
            <person name="Poon T.W."/>
            <person name="Priest M."/>
            <person name="Roberts A."/>
            <person name="Saif S."/>
            <person name="Shea T."/>
            <person name="Sykes S."/>
            <person name="Wortman J."/>
            <person name="Nusbaum C."/>
            <person name="Birren B."/>
        </authorList>
    </citation>
    <scope>NUCLEOTIDE SEQUENCE [LARGE SCALE GENOMIC DNA]</scope>
    <source>
        <strain evidence="1">NJM9701</strain>
    </source>
</reference>
<dbReference type="OrthoDB" id="167150at2759"/>
<gene>
    <name evidence="1" type="ORF">H310_14393</name>
</gene>
<dbReference type="RefSeq" id="XP_008880471.1">
    <property type="nucleotide sequence ID" value="XM_008882249.1"/>
</dbReference>
<sequence length="127" mass="13795">MAVRAKVVDHVTKSLTVAQRTDLGRPIDSAELGAALQSMKPNTAPGPDGWPVAFFLTAPSTFAAILPDRLSTVAPTIIHPTQAAFVRGCSMRDNIHLLTAQQHKATRDNVEWHAIFLDFAKAYDCVD</sequence>
<accession>A0A024TBF8</accession>